<protein>
    <submittedName>
        <fullName evidence="1">Uncharacterized protein</fullName>
    </submittedName>
</protein>
<gene>
    <name evidence="1" type="ORF">SAMN06265340_11540</name>
</gene>
<reference evidence="2" key="1">
    <citation type="submission" date="2017-06" db="EMBL/GenBank/DDBJ databases">
        <authorList>
            <person name="Varghese N."/>
            <person name="Submissions S."/>
        </authorList>
    </citation>
    <scope>NUCLEOTIDE SEQUENCE [LARGE SCALE GENOMIC DNA]</scope>
    <source>
        <strain evidence="2">DSM 15668</strain>
    </source>
</reference>
<organism evidence="1 2">
    <name type="scientific">Desulfurobacterium atlanticum</name>
    <dbReference type="NCBI Taxonomy" id="240169"/>
    <lineage>
        <taxon>Bacteria</taxon>
        <taxon>Pseudomonadati</taxon>
        <taxon>Aquificota</taxon>
        <taxon>Aquificia</taxon>
        <taxon>Desulfurobacteriales</taxon>
        <taxon>Desulfurobacteriaceae</taxon>
        <taxon>Desulfurobacterium</taxon>
    </lineage>
</organism>
<name>A0A239A5N0_9BACT</name>
<accession>A0A239A5N0</accession>
<dbReference type="EMBL" id="FZOB01000015">
    <property type="protein sequence ID" value="SNR90870.1"/>
    <property type="molecule type" value="Genomic_DNA"/>
</dbReference>
<sequence>MAKRAVNYGIHEEILEKAKNPCQNNFADECPEWEEVKELIEKWEEVEKAEKLLLERLEDLSFTSKESFLSSFSKLWKKGSFEHHVEERLEKGHLPSKEPALAYAVKICQILSEHEVRLIGFKKGKLHRVHYVIAKDWLVAIDSKGFFRTAFPLVIPLQKWLEVRKLKMEEIKRMKANEEVKRAFEGILRRIKVFQTR</sequence>
<proteinExistence type="predicted"/>
<keyword evidence="2" id="KW-1185">Reference proteome</keyword>
<evidence type="ECO:0000313" key="1">
    <source>
        <dbReference type="EMBL" id="SNR90870.1"/>
    </source>
</evidence>
<dbReference type="Proteomes" id="UP000198405">
    <property type="component" value="Unassembled WGS sequence"/>
</dbReference>
<dbReference type="OrthoDB" id="9813502at2"/>
<dbReference type="AlphaFoldDB" id="A0A239A5N0"/>
<dbReference type="RefSeq" id="WP_089323659.1">
    <property type="nucleotide sequence ID" value="NZ_FZOB01000015.1"/>
</dbReference>
<evidence type="ECO:0000313" key="2">
    <source>
        <dbReference type="Proteomes" id="UP000198405"/>
    </source>
</evidence>